<name>A0A9X2L6A6_9PROT</name>
<dbReference type="InterPro" id="IPR000644">
    <property type="entry name" value="CBS_dom"/>
</dbReference>
<dbReference type="PANTHER" id="PTHR22777:SF27">
    <property type="entry name" value="MAGNESIUM AND COBALT EFFLUX PROTEIN CORC"/>
    <property type="match status" value="1"/>
</dbReference>
<dbReference type="Pfam" id="PF00571">
    <property type="entry name" value="CBS"/>
    <property type="match status" value="2"/>
</dbReference>
<dbReference type="Proteomes" id="UP001142610">
    <property type="component" value="Unassembled WGS sequence"/>
</dbReference>
<sequence length="316" mass="34496">MPDGAPPSPPSPAEKAQETSEPSEGRSFEGQEAETPPSSRSPSLFQSLFGRKNGPAMEPLTGTNGKDRQLSAAERQMIERVVALESVRVGDVAIPRADIIGIEIETSIQESLGQFAEAGHSRLPVYRGDLDDPVGFVHIKDVVLVVAKDHGAEEMPAIKDLTRKLLYAPPSMPVADLLLRMQAQRIHMALVIDEFGGTDGLVTIEDLIEEIVGDIRDEHDDAEEMRLRQTPGGRWDCDARAELELLAEKIGVDFRLEDEEADTLGGLVFSLAGRVPLRGEVISHPEGHEFEIVDADPRLVRRVLIRLAEPPGSDAK</sequence>
<dbReference type="FunFam" id="3.10.580.10:FF:000002">
    <property type="entry name" value="Magnesium/cobalt efflux protein CorC"/>
    <property type="match status" value="1"/>
</dbReference>
<organism evidence="7 8">
    <name type="scientific">Parvularcula maris</name>
    <dbReference type="NCBI Taxonomy" id="2965077"/>
    <lineage>
        <taxon>Bacteria</taxon>
        <taxon>Pseudomonadati</taxon>
        <taxon>Pseudomonadota</taxon>
        <taxon>Alphaproteobacteria</taxon>
        <taxon>Parvularculales</taxon>
        <taxon>Parvularculaceae</taxon>
        <taxon>Parvularcula</taxon>
    </lineage>
</organism>
<evidence type="ECO:0000256" key="5">
    <source>
        <dbReference type="SAM" id="MobiDB-lite"/>
    </source>
</evidence>
<dbReference type="GO" id="GO:0005886">
    <property type="term" value="C:plasma membrane"/>
    <property type="evidence" value="ECO:0007669"/>
    <property type="project" value="TreeGrafter"/>
</dbReference>
<dbReference type="AlphaFoldDB" id="A0A9X2L6A6"/>
<keyword evidence="2" id="KW-0677">Repeat</keyword>
<protein>
    <submittedName>
        <fullName evidence="7">Hemolysin family protein</fullName>
    </submittedName>
</protein>
<dbReference type="EMBL" id="JANIBC010000001">
    <property type="protein sequence ID" value="MCQ8183852.1"/>
    <property type="molecule type" value="Genomic_DNA"/>
</dbReference>
<evidence type="ECO:0000313" key="8">
    <source>
        <dbReference type="Proteomes" id="UP001142610"/>
    </source>
</evidence>
<proteinExistence type="inferred from homology"/>
<feature type="domain" description="CBS" evidence="6">
    <location>
        <begin position="161"/>
        <end position="218"/>
    </location>
</feature>
<dbReference type="InterPro" id="IPR005170">
    <property type="entry name" value="Transptr-assoc_dom"/>
</dbReference>
<dbReference type="Gene3D" id="3.30.465.10">
    <property type="match status" value="1"/>
</dbReference>
<dbReference type="InterPro" id="IPR044751">
    <property type="entry name" value="Ion_transp-like_CBS"/>
</dbReference>
<feature type="compositionally biased region" description="Pro residues" evidence="5">
    <location>
        <begin position="1"/>
        <end position="12"/>
    </location>
</feature>
<evidence type="ECO:0000256" key="2">
    <source>
        <dbReference type="ARBA" id="ARBA00022737"/>
    </source>
</evidence>
<feature type="compositionally biased region" description="Polar residues" evidence="5">
    <location>
        <begin position="36"/>
        <end position="46"/>
    </location>
</feature>
<feature type="region of interest" description="Disordered" evidence="5">
    <location>
        <begin position="1"/>
        <end position="68"/>
    </location>
</feature>
<evidence type="ECO:0000256" key="3">
    <source>
        <dbReference type="ARBA" id="ARBA00023122"/>
    </source>
</evidence>
<dbReference type="InterPro" id="IPR016169">
    <property type="entry name" value="FAD-bd_PCMH_sub2"/>
</dbReference>
<keyword evidence="3 4" id="KW-0129">CBS domain</keyword>
<dbReference type="InterPro" id="IPR046342">
    <property type="entry name" value="CBS_dom_sf"/>
</dbReference>
<gene>
    <name evidence="7" type="ORF">NOG11_00470</name>
</gene>
<comment type="similarity">
    <text evidence="1">Belongs to the UPF0053 family. Hemolysin C subfamily.</text>
</comment>
<dbReference type="Pfam" id="PF03471">
    <property type="entry name" value="CorC_HlyC"/>
    <property type="match status" value="1"/>
</dbReference>
<dbReference type="PROSITE" id="PS51371">
    <property type="entry name" value="CBS"/>
    <property type="match status" value="2"/>
</dbReference>
<dbReference type="SMART" id="SM00116">
    <property type="entry name" value="CBS"/>
    <property type="match status" value="2"/>
</dbReference>
<evidence type="ECO:0000313" key="7">
    <source>
        <dbReference type="EMBL" id="MCQ8183852.1"/>
    </source>
</evidence>
<reference evidence="7" key="1">
    <citation type="submission" date="2022-07" db="EMBL/GenBank/DDBJ databases">
        <title>Parvularcula maris sp. nov., an algicidal bacterium isolated from seawater.</title>
        <authorList>
            <person name="Li F."/>
        </authorList>
    </citation>
    <scope>NUCLEOTIDE SEQUENCE</scope>
    <source>
        <strain evidence="7">BGMRC 0090</strain>
    </source>
</reference>
<evidence type="ECO:0000259" key="6">
    <source>
        <dbReference type="PROSITE" id="PS51371"/>
    </source>
</evidence>
<comment type="caution">
    <text evidence="7">The sequence shown here is derived from an EMBL/GenBank/DDBJ whole genome shotgun (WGS) entry which is preliminary data.</text>
</comment>
<evidence type="ECO:0000256" key="1">
    <source>
        <dbReference type="ARBA" id="ARBA00006446"/>
    </source>
</evidence>
<dbReference type="RefSeq" id="WP_256617655.1">
    <property type="nucleotide sequence ID" value="NZ_JANIBC010000001.1"/>
</dbReference>
<dbReference type="SUPFAM" id="SSF54631">
    <property type="entry name" value="CBS-domain pair"/>
    <property type="match status" value="1"/>
</dbReference>
<dbReference type="Gene3D" id="3.10.580.10">
    <property type="entry name" value="CBS-domain"/>
    <property type="match status" value="1"/>
</dbReference>
<dbReference type="PANTHER" id="PTHR22777">
    <property type="entry name" value="HEMOLYSIN-RELATED"/>
    <property type="match status" value="1"/>
</dbReference>
<feature type="compositionally biased region" description="Basic and acidic residues" evidence="5">
    <location>
        <begin position="15"/>
        <end position="29"/>
    </location>
</feature>
<dbReference type="SMART" id="SM01091">
    <property type="entry name" value="CorC_HlyC"/>
    <property type="match status" value="1"/>
</dbReference>
<evidence type="ECO:0000256" key="4">
    <source>
        <dbReference type="PROSITE-ProRule" id="PRU00703"/>
    </source>
</evidence>
<dbReference type="CDD" id="cd04590">
    <property type="entry name" value="CBS_pair_CorC_HlyC_assoc"/>
    <property type="match status" value="1"/>
</dbReference>
<keyword evidence="8" id="KW-1185">Reference proteome</keyword>
<dbReference type="GO" id="GO:0050660">
    <property type="term" value="F:flavin adenine dinucleotide binding"/>
    <property type="evidence" value="ECO:0007669"/>
    <property type="project" value="InterPro"/>
</dbReference>
<dbReference type="SUPFAM" id="SSF56176">
    <property type="entry name" value="FAD-binding/transporter-associated domain-like"/>
    <property type="match status" value="1"/>
</dbReference>
<feature type="domain" description="CBS" evidence="6">
    <location>
        <begin position="93"/>
        <end position="153"/>
    </location>
</feature>
<dbReference type="InterPro" id="IPR036318">
    <property type="entry name" value="FAD-bd_PCMH-like_sf"/>
</dbReference>
<accession>A0A9X2L6A6</accession>